<dbReference type="InterPro" id="IPR039426">
    <property type="entry name" value="TonB-dep_rcpt-like"/>
</dbReference>
<dbReference type="PROSITE" id="PS00430">
    <property type="entry name" value="TONB_DEPENDENT_REC_1"/>
    <property type="match status" value="1"/>
</dbReference>
<keyword evidence="6 14" id="KW-0732">Signal</keyword>
<evidence type="ECO:0000256" key="11">
    <source>
        <dbReference type="PROSITE-ProRule" id="PRU01360"/>
    </source>
</evidence>
<keyword evidence="4 11" id="KW-1134">Transmembrane beta strand</keyword>
<dbReference type="Pfam" id="PF00593">
    <property type="entry name" value="TonB_dep_Rec_b-barrel"/>
    <property type="match status" value="1"/>
</dbReference>
<dbReference type="InterPro" id="IPR036942">
    <property type="entry name" value="Beta-barrel_TonB_sf"/>
</dbReference>
<evidence type="ECO:0000256" key="4">
    <source>
        <dbReference type="ARBA" id="ARBA00022452"/>
    </source>
</evidence>
<keyword evidence="3 11" id="KW-0813">Transport</keyword>
<dbReference type="Pfam" id="PF07715">
    <property type="entry name" value="Plug"/>
    <property type="match status" value="1"/>
</dbReference>
<dbReference type="GO" id="GO:0016740">
    <property type="term" value="F:transferase activity"/>
    <property type="evidence" value="ECO:0007669"/>
    <property type="project" value="UniProtKB-KW"/>
</dbReference>
<evidence type="ECO:0000256" key="9">
    <source>
        <dbReference type="ARBA" id="ARBA00023170"/>
    </source>
</evidence>
<keyword evidence="9 17" id="KW-0675">Receptor</keyword>
<name>A0ABT2D2V5_9BURK</name>
<comment type="subcellular location">
    <subcellularLocation>
        <location evidence="1 11">Cell outer membrane</location>
        <topology evidence="1 11">Multi-pass membrane protein</topology>
    </subcellularLocation>
</comment>
<dbReference type="CDD" id="cd01347">
    <property type="entry name" value="ligand_gated_channel"/>
    <property type="match status" value="1"/>
</dbReference>
<evidence type="ECO:0000256" key="5">
    <source>
        <dbReference type="ARBA" id="ARBA00022692"/>
    </source>
</evidence>
<protein>
    <submittedName>
        <fullName evidence="17">TonB-dependent receptor</fullName>
    </submittedName>
</protein>
<proteinExistence type="inferred from homology"/>
<dbReference type="Gene3D" id="2.170.130.10">
    <property type="entry name" value="TonB-dependent receptor, plug domain"/>
    <property type="match status" value="1"/>
</dbReference>
<dbReference type="Gene3D" id="2.40.170.20">
    <property type="entry name" value="TonB-dependent receptor, beta-barrel domain"/>
    <property type="match status" value="1"/>
</dbReference>
<feature type="short sequence motif" description="TonB box" evidence="12">
    <location>
        <begin position="57"/>
        <end position="63"/>
    </location>
</feature>
<dbReference type="InterPro" id="IPR037066">
    <property type="entry name" value="Plug_dom_sf"/>
</dbReference>
<comment type="caution">
    <text evidence="17">The sequence shown here is derived from an EMBL/GenBank/DDBJ whole genome shotgun (WGS) entry which is preliminary data.</text>
</comment>
<keyword evidence="5 11" id="KW-0812">Transmembrane</keyword>
<evidence type="ECO:0000313" key="17">
    <source>
        <dbReference type="EMBL" id="MCS0660567.1"/>
    </source>
</evidence>
<evidence type="ECO:0000256" key="6">
    <source>
        <dbReference type="ARBA" id="ARBA00022729"/>
    </source>
</evidence>
<dbReference type="PANTHER" id="PTHR47234">
    <property type="match status" value="1"/>
</dbReference>
<dbReference type="SUPFAM" id="SSF56935">
    <property type="entry name" value="Porins"/>
    <property type="match status" value="1"/>
</dbReference>
<dbReference type="RefSeq" id="WP_258813763.1">
    <property type="nucleotide sequence ID" value="NZ_JANUGU010000009.1"/>
</dbReference>
<evidence type="ECO:0000313" key="18">
    <source>
        <dbReference type="Proteomes" id="UP001204621"/>
    </source>
</evidence>
<keyword evidence="10 11" id="KW-0998">Cell outer membrane</keyword>
<evidence type="ECO:0000259" key="16">
    <source>
        <dbReference type="Pfam" id="PF07715"/>
    </source>
</evidence>
<dbReference type="PANTHER" id="PTHR47234:SF3">
    <property type="entry name" value="SECRETIN_TONB SHORT N-TERMINAL DOMAIN-CONTAINING PROTEIN"/>
    <property type="match status" value="1"/>
</dbReference>
<evidence type="ECO:0000256" key="7">
    <source>
        <dbReference type="ARBA" id="ARBA00023077"/>
    </source>
</evidence>
<evidence type="ECO:0000256" key="8">
    <source>
        <dbReference type="ARBA" id="ARBA00023136"/>
    </source>
</evidence>
<evidence type="ECO:0000256" key="10">
    <source>
        <dbReference type="ARBA" id="ARBA00023237"/>
    </source>
</evidence>
<feature type="signal peptide" evidence="14">
    <location>
        <begin position="1"/>
        <end position="43"/>
    </location>
</feature>
<keyword evidence="18" id="KW-1185">Reference proteome</keyword>
<evidence type="ECO:0000256" key="3">
    <source>
        <dbReference type="ARBA" id="ARBA00022448"/>
    </source>
</evidence>
<reference evidence="17 18" key="1">
    <citation type="submission" date="2022-08" db="EMBL/GenBank/DDBJ databases">
        <title>Reclassification of Massilia species as members of the genera Telluria, Duganella, Pseudoduganella, Mokoshia gen. nov. and Zemynaea gen. nov. using orthogonal and non-orthogonal genome-based approaches.</title>
        <authorList>
            <person name="Bowman J.P."/>
        </authorList>
    </citation>
    <scope>NUCLEOTIDE SEQUENCE [LARGE SCALE GENOMIC DNA]</scope>
    <source>
        <strain evidence="17 18">JCM 31606</strain>
    </source>
</reference>
<dbReference type="InterPro" id="IPR000531">
    <property type="entry name" value="Beta-barrel_TonB"/>
</dbReference>
<comment type="similarity">
    <text evidence="2 11 13">Belongs to the TonB-dependent receptor family.</text>
</comment>
<sequence>MPKMHRAPVRHQPLPVPRVGLAPRAIHVAVATLLATPSAAVFAQSTVADSTAAPAETVIVTGTRSIGTKMRDSAAPVAVLSADALRETGASNLFDAMTTLMPSYNSQSVGGDIGNMIRSVQLRGLGPNHVLVLVNGKRRHNTASIAADAGPNQYSSPADLDLIPVSAVDHIEILQDGAAAQYGSDAIAGVINIILKSSPSAGEASLTVGSYGDSKVNPHHDHNGLTRDLLIDKGFALTSSGFAHLSAQLRDHDFTNQTGADLVTTNGFGTPLVPRSPASDPFPSKVSGDSKSQVGGAALNAGFRLAGGAEAYGNATYAHRKAWSYQNWRTPAKAPTFYPNGFEPVETAKEDDYAASVGIKGAASNGWHWDLSTTYGRDDIAIGVEDSVNRPLLRKTGSSPTSFYDGQYTFSQWTSNADFSKSFDLGWRAPLALAFGLEARHESYSLGAGDEASRYDFGPDGFPGYALADAGTHTRRNVAAYVDVGVRPMPQWQVNVAGRQEHYSDFGNTFNAKLTSRYDFTPSFALRGTVSNGFRAPTLQEEFYSATNVGPTYADVVLPANSPSASFAGARPLAPEKSKNLSLGLVATVAPRLAVTLDMYRIEVRHRIVGSGTISGAGADAAIVAHGSVLDPSITDATVSYLTNGVDTRTHGLDATADYPMDLGDYGKVKWTAGLNLNHNRVTGTNLAGGVNPAAISPVIDATPKSKLIVGGKYFYGDWNLNLRVTRYGDTQLTVADPDTDGAPFHTNRIKPTTIADLETGYDFTSKLSLTAGVKNLFNHFPEHAISQGYTHAYVLPSFSPFGINGAYYYVKLAYSL</sequence>
<evidence type="ECO:0000256" key="13">
    <source>
        <dbReference type="RuleBase" id="RU003357"/>
    </source>
</evidence>
<dbReference type="Proteomes" id="UP001204621">
    <property type="component" value="Unassembled WGS sequence"/>
</dbReference>
<dbReference type="EMBL" id="JANUGU010000009">
    <property type="protein sequence ID" value="MCS0660567.1"/>
    <property type="molecule type" value="Genomic_DNA"/>
</dbReference>
<evidence type="ECO:0000256" key="2">
    <source>
        <dbReference type="ARBA" id="ARBA00009810"/>
    </source>
</evidence>
<organism evidence="17 18">
    <name type="scientific">Massilia terrae</name>
    <dbReference type="NCBI Taxonomy" id="1811224"/>
    <lineage>
        <taxon>Bacteria</taxon>
        <taxon>Pseudomonadati</taxon>
        <taxon>Pseudomonadota</taxon>
        <taxon>Betaproteobacteria</taxon>
        <taxon>Burkholderiales</taxon>
        <taxon>Oxalobacteraceae</taxon>
        <taxon>Telluria group</taxon>
        <taxon>Massilia</taxon>
    </lineage>
</organism>
<keyword evidence="17" id="KW-0808">Transferase</keyword>
<evidence type="ECO:0000256" key="1">
    <source>
        <dbReference type="ARBA" id="ARBA00004571"/>
    </source>
</evidence>
<dbReference type="InterPro" id="IPR012910">
    <property type="entry name" value="Plug_dom"/>
</dbReference>
<gene>
    <name evidence="17" type="ORF">NX778_21050</name>
</gene>
<accession>A0ABT2D2V5</accession>
<keyword evidence="7 12" id="KW-0798">TonB box</keyword>
<evidence type="ECO:0000256" key="12">
    <source>
        <dbReference type="PROSITE-ProRule" id="PRU10143"/>
    </source>
</evidence>
<feature type="domain" description="TonB-dependent receptor plug" evidence="16">
    <location>
        <begin position="70"/>
        <end position="190"/>
    </location>
</feature>
<feature type="domain" description="TonB-dependent receptor-like beta-barrel" evidence="15">
    <location>
        <begin position="317"/>
        <end position="777"/>
    </location>
</feature>
<evidence type="ECO:0000256" key="14">
    <source>
        <dbReference type="SAM" id="SignalP"/>
    </source>
</evidence>
<dbReference type="InterPro" id="IPR010916">
    <property type="entry name" value="TonB_box_CS"/>
</dbReference>
<dbReference type="PROSITE" id="PS52016">
    <property type="entry name" value="TONB_DEPENDENT_REC_3"/>
    <property type="match status" value="1"/>
</dbReference>
<evidence type="ECO:0000259" key="15">
    <source>
        <dbReference type="Pfam" id="PF00593"/>
    </source>
</evidence>
<feature type="chain" id="PRO_5047018612" evidence="14">
    <location>
        <begin position="44"/>
        <end position="817"/>
    </location>
</feature>
<keyword evidence="8 11" id="KW-0472">Membrane</keyword>